<sequence>MTLNIDGETVSLNPDPTGGWCAIAEIDGERHMIHLTATRIGARPAVSPSHTRWVAQ</sequence>
<evidence type="ECO:0000313" key="1">
    <source>
        <dbReference type="EMBL" id="MFN6550675.1"/>
    </source>
</evidence>
<dbReference type="Proteomes" id="UP001635817">
    <property type="component" value="Unassembled WGS sequence"/>
</dbReference>
<accession>A0ABW9LRP1</accession>
<reference evidence="1 2" key="1">
    <citation type="submission" date="2024-12" db="EMBL/GenBank/DDBJ databases">
        <title>The coexistence of Mycolicibacterium septicum and Mycolicibacterium nivoides in clinical samples.</title>
        <authorList>
            <person name="Wang C."/>
            <person name="Feng Y."/>
            <person name="Zong Z."/>
        </authorList>
    </citation>
    <scope>NUCLEOTIDE SEQUENCE [LARGE SCALE GENOMIC DNA]</scope>
    <source>
        <strain evidence="1 2">120310</strain>
    </source>
</reference>
<organism evidence="1 2">
    <name type="scientific">Mycolicibacterium septicum</name>
    <dbReference type="NCBI Taxonomy" id="98668"/>
    <lineage>
        <taxon>Bacteria</taxon>
        <taxon>Bacillati</taxon>
        <taxon>Actinomycetota</taxon>
        <taxon>Actinomycetes</taxon>
        <taxon>Mycobacteriales</taxon>
        <taxon>Mycobacteriaceae</taxon>
        <taxon>Mycolicibacterium</taxon>
    </lineage>
</organism>
<gene>
    <name evidence="1" type="ORF">ACK4CP_09750</name>
</gene>
<keyword evidence="2" id="KW-1185">Reference proteome</keyword>
<name>A0ABW9LRP1_9MYCO</name>
<evidence type="ECO:0000313" key="2">
    <source>
        <dbReference type="Proteomes" id="UP001635817"/>
    </source>
</evidence>
<comment type="caution">
    <text evidence="1">The sequence shown here is derived from an EMBL/GenBank/DDBJ whole genome shotgun (WGS) entry which is preliminary data.</text>
</comment>
<dbReference type="RefSeq" id="WP_409549461.1">
    <property type="nucleotide sequence ID" value="NZ_JBKBDE010000002.1"/>
</dbReference>
<proteinExistence type="predicted"/>
<dbReference type="EMBL" id="JBKBDE010000002">
    <property type="protein sequence ID" value="MFN6550675.1"/>
    <property type="molecule type" value="Genomic_DNA"/>
</dbReference>
<protein>
    <submittedName>
        <fullName evidence="1">Uncharacterized protein</fullName>
    </submittedName>
</protein>